<protein>
    <submittedName>
        <fullName evidence="1">Uncharacterized protein</fullName>
    </submittedName>
</protein>
<accession>A0ABT8FH00</accession>
<dbReference type="PROSITE" id="PS51257">
    <property type="entry name" value="PROKAR_LIPOPROTEIN"/>
    <property type="match status" value="1"/>
</dbReference>
<comment type="caution">
    <text evidence="1">The sequence shown here is derived from an EMBL/GenBank/DDBJ whole genome shotgun (WGS) entry which is preliminary data.</text>
</comment>
<name>A0ABT8FH00_9ACTN</name>
<organism evidence="1 2">
    <name type="scientific">Nocardioides oceani</name>
    <dbReference type="NCBI Taxonomy" id="3058369"/>
    <lineage>
        <taxon>Bacteria</taxon>
        <taxon>Bacillati</taxon>
        <taxon>Actinomycetota</taxon>
        <taxon>Actinomycetes</taxon>
        <taxon>Propionibacteriales</taxon>
        <taxon>Nocardioidaceae</taxon>
        <taxon>Nocardioides</taxon>
    </lineage>
</organism>
<evidence type="ECO:0000313" key="1">
    <source>
        <dbReference type="EMBL" id="MDN4173971.1"/>
    </source>
</evidence>
<gene>
    <name evidence="1" type="ORF">QWY28_13500</name>
</gene>
<reference evidence="1" key="1">
    <citation type="submission" date="2023-06" db="EMBL/GenBank/DDBJ databases">
        <title>Draft genome sequence of Nocardioides sp. SOB77.</title>
        <authorList>
            <person name="Zhang G."/>
        </authorList>
    </citation>
    <scope>NUCLEOTIDE SEQUENCE</scope>
    <source>
        <strain evidence="1">SOB77</strain>
    </source>
</reference>
<evidence type="ECO:0000313" key="2">
    <source>
        <dbReference type="Proteomes" id="UP001168620"/>
    </source>
</evidence>
<dbReference type="EMBL" id="JAUHJQ010000005">
    <property type="protein sequence ID" value="MDN4173971.1"/>
    <property type="molecule type" value="Genomic_DNA"/>
</dbReference>
<sequence length="254" mass="26213">MAASLRSAASTATALLLLGACAPSSDELAGQVAGEPGVLGVRVTEEDVADDDLPLGDPPRRVDVRVAADASAAQVRAVFDAYAEAVEDGHLVSVTVALDGPRDVVLATGEGVRVTGDAVEDLVDAHRDEDVLAYRREAYPVLPGVSVDLVPSAGLDGVLAWAHRYDDAADVDLVAAEAGAFLLVRDSVNEDLRVTSAREALALRVDDSVGLRGARIGGRGPLELVVATDDVAAARRLVARAPEGALLKRVVVTS</sequence>
<dbReference type="Proteomes" id="UP001168620">
    <property type="component" value="Unassembled WGS sequence"/>
</dbReference>
<dbReference type="RefSeq" id="WP_300953073.1">
    <property type="nucleotide sequence ID" value="NZ_JAUHJQ010000005.1"/>
</dbReference>
<proteinExistence type="predicted"/>
<keyword evidence="2" id="KW-1185">Reference proteome</keyword>